<keyword evidence="2" id="KW-0560">Oxidoreductase</keyword>
<feature type="transmembrane region" description="Helical" evidence="1">
    <location>
        <begin position="257"/>
        <end position="274"/>
    </location>
</feature>
<keyword evidence="1" id="KW-1133">Transmembrane helix</keyword>
<feature type="transmembrane region" description="Helical" evidence="1">
    <location>
        <begin position="226"/>
        <end position="245"/>
    </location>
</feature>
<feature type="transmembrane region" description="Helical" evidence="1">
    <location>
        <begin position="143"/>
        <end position="166"/>
    </location>
</feature>
<dbReference type="RefSeq" id="WP_128767852.1">
    <property type="nucleotide sequence ID" value="NZ_RXOC01000002.1"/>
</dbReference>
<dbReference type="EMBL" id="RXOC01000002">
    <property type="protein sequence ID" value="RXF71606.1"/>
    <property type="molecule type" value="Genomic_DNA"/>
</dbReference>
<dbReference type="GO" id="GO:0004497">
    <property type="term" value="F:monooxygenase activity"/>
    <property type="evidence" value="ECO:0007669"/>
    <property type="project" value="UniProtKB-KW"/>
</dbReference>
<keyword evidence="1" id="KW-0472">Membrane</keyword>
<feature type="transmembrane region" description="Helical" evidence="1">
    <location>
        <begin position="305"/>
        <end position="323"/>
    </location>
</feature>
<evidence type="ECO:0000313" key="3">
    <source>
        <dbReference type="Proteomes" id="UP000290848"/>
    </source>
</evidence>
<dbReference type="Pfam" id="PF19992">
    <property type="entry name" value="DUF6427"/>
    <property type="match status" value="1"/>
</dbReference>
<protein>
    <submittedName>
        <fullName evidence="2">Beta-carotene 15,15'-monooxygenase</fullName>
    </submittedName>
</protein>
<feature type="transmembrane region" description="Helical" evidence="1">
    <location>
        <begin position="280"/>
        <end position="298"/>
    </location>
</feature>
<evidence type="ECO:0000256" key="1">
    <source>
        <dbReference type="SAM" id="Phobius"/>
    </source>
</evidence>
<dbReference type="AlphaFoldDB" id="A0A4Q0MFD2"/>
<feature type="transmembrane region" description="Helical" evidence="1">
    <location>
        <begin position="94"/>
        <end position="123"/>
    </location>
</feature>
<dbReference type="InterPro" id="IPR045625">
    <property type="entry name" value="DUF6427"/>
</dbReference>
<comment type="caution">
    <text evidence="2">The sequence shown here is derived from an EMBL/GenBank/DDBJ whole genome shotgun (WGS) entry which is preliminary data.</text>
</comment>
<accession>A0A4Q0MFD2</accession>
<sequence length="324" mass="37525">MINQFRSLNPVNLIFLAVIAIILRTGVLLRLPDSSSFSLLESYTGLLINIPEDLFTPFSSIFYATVIVLIQAILLNRIVNNYNLLGKPSFMPALLYVTATALLEPFIVLNPVLIANFLVLWMIEKFMSIYRREKVLSVLFDLGMIVAAGTLIYFPFIAMLPLLWISLIIFRPFNWREWVAGLTGFITICFFVMTVYYLNGSLNDFFKTVPLVKAFHPGFHVNPYDYIVLIPVLLILVSSAFTIWHKFYRSNVHVRKAYFILLFVLLFSILSFSLSIEYEIYHFLLAIPALAIFMSHFFLNATKRWFYESVYLLLAAFIIYFQFV</sequence>
<organism evidence="2 3">
    <name type="scientific">Arcticibacter tournemirensis</name>
    <dbReference type="NCBI Taxonomy" id="699437"/>
    <lineage>
        <taxon>Bacteria</taxon>
        <taxon>Pseudomonadati</taxon>
        <taxon>Bacteroidota</taxon>
        <taxon>Sphingobacteriia</taxon>
        <taxon>Sphingobacteriales</taxon>
        <taxon>Sphingobacteriaceae</taxon>
        <taxon>Arcticibacter</taxon>
    </lineage>
</organism>
<evidence type="ECO:0000313" key="2">
    <source>
        <dbReference type="EMBL" id="RXF71606.1"/>
    </source>
</evidence>
<keyword evidence="2" id="KW-0503">Monooxygenase</keyword>
<feature type="transmembrane region" description="Helical" evidence="1">
    <location>
        <begin position="12"/>
        <end position="31"/>
    </location>
</feature>
<feature type="transmembrane region" description="Helical" evidence="1">
    <location>
        <begin position="54"/>
        <end position="74"/>
    </location>
</feature>
<reference evidence="2 3" key="1">
    <citation type="submission" date="2018-12" db="EMBL/GenBank/DDBJ databases">
        <title>The Draft Genome Sequence of the Soil Bacterium Pedobacter tournemirensis R1.</title>
        <authorList>
            <person name="He J."/>
        </authorList>
    </citation>
    <scope>NUCLEOTIDE SEQUENCE [LARGE SCALE GENOMIC DNA]</scope>
    <source>
        <strain evidence="2 3">R1</strain>
    </source>
</reference>
<dbReference type="Proteomes" id="UP000290848">
    <property type="component" value="Unassembled WGS sequence"/>
</dbReference>
<proteinExistence type="predicted"/>
<feature type="transmembrane region" description="Helical" evidence="1">
    <location>
        <begin position="178"/>
        <end position="198"/>
    </location>
</feature>
<name>A0A4Q0MFD2_9SPHI</name>
<gene>
    <name evidence="2" type="ORF">EKH83_02660</name>
</gene>
<keyword evidence="1" id="KW-0812">Transmembrane</keyword>